<dbReference type="EMBL" id="JACGWZ010000008">
    <property type="protein sequence ID" value="MBA8827404.1"/>
    <property type="molecule type" value="Genomic_DNA"/>
</dbReference>
<feature type="compositionally biased region" description="Polar residues" evidence="1">
    <location>
        <begin position="1"/>
        <end position="18"/>
    </location>
</feature>
<comment type="caution">
    <text evidence="2">The sequence shown here is derived from an EMBL/GenBank/DDBJ whole genome shotgun (WGS) entry which is preliminary data.</text>
</comment>
<keyword evidence="3" id="KW-1185">Reference proteome</keyword>
<evidence type="ECO:0000256" key="1">
    <source>
        <dbReference type="SAM" id="MobiDB-lite"/>
    </source>
</evidence>
<feature type="region of interest" description="Disordered" evidence="1">
    <location>
        <begin position="1"/>
        <end position="34"/>
    </location>
</feature>
<evidence type="ECO:0000313" key="3">
    <source>
        <dbReference type="Proteomes" id="UP000569329"/>
    </source>
</evidence>
<dbReference type="RefSeq" id="WP_182546594.1">
    <property type="nucleotide sequence ID" value="NZ_JACGWZ010000008.1"/>
</dbReference>
<accession>A0A839E0V8</accession>
<proteinExistence type="predicted"/>
<sequence length="316" mass="31698">MPHTQQDQAPGQVGNPNLASEAPTASGGQPDAPTLHEFLTRLVGDSHARSAFEASPQASLQDAGLGDMNATDVLQGASLVLDYAPVEVVQEYGRSLQSSVETFAASTQHVAINHLDPSQDYGWEPEPEPPREPAPEPPPKPAPEHEQQEATEPMLHNSGSNNDFSAEGDADAQMPEQSAPAGDTNVDINQEQTDSQNLVNVHDVLSGNEVANGNAVGAVGNTVDDTVGGVGNVVDGVGGTAEGAAASGLGAVNNTVDTVGDTADTATGLVGDTADTATDLVGGAPNAVGSLAGDVTGDAAHLAGGATSGLPLDGVL</sequence>
<dbReference type="NCBIfam" id="NF038175">
    <property type="entry name" value="IniB_NTERM"/>
    <property type="match status" value="1"/>
</dbReference>
<dbReference type="Proteomes" id="UP000569329">
    <property type="component" value="Unassembled WGS sequence"/>
</dbReference>
<gene>
    <name evidence="2" type="ORF">FHX42_004800</name>
</gene>
<reference evidence="2 3" key="1">
    <citation type="submission" date="2020-07" db="EMBL/GenBank/DDBJ databases">
        <title>Sequencing the genomes of 1000 actinobacteria strains.</title>
        <authorList>
            <person name="Klenk H.-P."/>
        </authorList>
    </citation>
    <scope>NUCLEOTIDE SEQUENCE [LARGE SCALE GENOMIC DNA]</scope>
    <source>
        <strain evidence="2 3">DSM 45975</strain>
    </source>
</reference>
<name>A0A839E0V8_9PSEU</name>
<organism evidence="2 3">
    <name type="scientific">Halosaccharopolyspora lacisalsi</name>
    <dbReference type="NCBI Taxonomy" id="1000566"/>
    <lineage>
        <taxon>Bacteria</taxon>
        <taxon>Bacillati</taxon>
        <taxon>Actinomycetota</taxon>
        <taxon>Actinomycetes</taxon>
        <taxon>Pseudonocardiales</taxon>
        <taxon>Pseudonocardiaceae</taxon>
        <taxon>Halosaccharopolyspora</taxon>
    </lineage>
</organism>
<feature type="region of interest" description="Disordered" evidence="1">
    <location>
        <begin position="116"/>
        <end position="187"/>
    </location>
</feature>
<dbReference type="AlphaFoldDB" id="A0A839E0V8"/>
<protein>
    <submittedName>
        <fullName evidence="2">Uncharacterized protein</fullName>
    </submittedName>
</protein>
<evidence type="ECO:0000313" key="2">
    <source>
        <dbReference type="EMBL" id="MBA8827404.1"/>
    </source>
</evidence>
<dbReference type="InterPro" id="IPR049709">
    <property type="entry name" value="IniB-like_N"/>
</dbReference>